<dbReference type="KEGG" id="cml:BN424_1245"/>
<accession>K8E374</accession>
<keyword evidence="2" id="KW-1185">Reference proteome</keyword>
<proteinExistence type="predicted"/>
<dbReference type="Proteomes" id="UP000000212">
    <property type="component" value="Chromosome"/>
</dbReference>
<sequence>MSVTPNLELNDNISSNIYAINKLGEIQWQVKNSIPKGNAEYICAPLVGIDIKKMVHYL</sequence>
<gene>
    <name evidence="1" type="ORF">BN424_1245</name>
</gene>
<name>K8E374_CARML</name>
<reference evidence="2" key="1">
    <citation type="journal article" date="2013" name="Genome Announc.">
        <title>Complete Chromosome Sequence of Carnobacterium maltaromaticum LMA 28.</title>
        <authorList>
            <person name="Cailliez-Grimal C."/>
            <person name="Chaillou S."/>
            <person name="Anba-Mondoloni J."/>
            <person name="Loux V."/>
            <person name="Afzal M.I."/>
            <person name="Rahman A."/>
            <person name="Kergourlay G."/>
            <person name="Champomier-Verges M.C."/>
            <person name="Zagorec M."/>
            <person name="Dalgaard P."/>
            <person name="Leisner J.J."/>
            <person name="Prevost H."/>
            <person name="Revol-Junelles A.M."/>
            <person name="Borges F."/>
        </authorList>
    </citation>
    <scope>NUCLEOTIDE SEQUENCE</scope>
    <source>
        <strain evidence="2">LMA28</strain>
    </source>
</reference>
<dbReference type="HOGENOM" id="CLU_2970958_0_0_9"/>
<protein>
    <submittedName>
        <fullName evidence="1">Uncharacterized protein</fullName>
    </submittedName>
</protein>
<dbReference type="EMBL" id="HE999757">
    <property type="protein sequence ID" value="CCO10687.2"/>
    <property type="molecule type" value="Genomic_DNA"/>
</dbReference>
<evidence type="ECO:0000313" key="2">
    <source>
        <dbReference type="Proteomes" id="UP000000212"/>
    </source>
</evidence>
<organism evidence="1 2">
    <name type="scientific">Carnobacterium maltaromaticum LMA28</name>
    <dbReference type="NCBI Taxonomy" id="1234679"/>
    <lineage>
        <taxon>Bacteria</taxon>
        <taxon>Bacillati</taxon>
        <taxon>Bacillota</taxon>
        <taxon>Bacilli</taxon>
        <taxon>Lactobacillales</taxon>
        <taxon>Carnobacteriaceae</taxon>
        <taxon>Carnobacterium</taxon>
    </lineage>
</organism>
<evidence type="ECO:0000313" key="1">
    <source>
        <dbReference type="EMBL" id="CCO10687.2"/>
    </source>
</evidence>
<dbReference type="AlphaFoldDB" id="K8E374"/>